<keyword evidence="4" id="KW-0808">Transferase</keyword>
<feature type="transmembrane region" description="Helical" evidence="8">
    <location>
        <begin position="300"/>
        <end position="318"/>
    </location>
</feature>
<dbReference type="PANTHER" id="PTHR33908">
    <property type="entry name" value="MANNOSYLTRANSFERASE YKCB-RELATED"/>
    <property type="match status" value="1"/>
</dbReference>
<keyword evidence="3" id="KW-0328">Glycosyltransferase</keyword>
<evidence type="ECO:0000256" key="5">
    <source>
        <dbReference type="ARBA" id="ARBA00022692"/>
    </source>
</evidence>
<feature type="transmembrane region" description="Helical" evidence="8">
    <location>
        <begin position="27"/>
        <end position="46"/>
    </location>
</feature>
<evidence type="ECO:0000313" key="9">
    <source>
        <dbReference type="EMBL" id="RCW39495.1"/>
    </source>
</evidence>
<evidence type="ECO:0008006" key="11">
    <source>
        <dbReference type="Google" id="ProtNLM"/>
    </source>
</evidence>
<dbReference type="Proteomes" id="UP000252733">
    <property type="component" value="Unassembled WGS sequence"/>
</dbReference>
<name>A0A368VH23_9BACT</name>
<feature type="transmembrane region" description="Helical" evidence="8">
    <location>
        <begin position="214"/>
        <end position="232"/>
    </location>
</feature>
<dbReference type="PANTHER" id="PTHR33908:SF11">
    <property type="entry name" value="MEMBRANE PROTEIN"/>
    <property type="match status" value="1"/>
</dbReference>
<keyword evidence="7 8" id="KW-0472">Membrane</keyword>
<feature type="transmembrane region" description="Helical" evidence="8">
    <location>
        <begin position="179"/>
        <end position="208"/>
    </location>
</feature>
<evidence type="ECO:0000256" key="7">
    <source>
        <dbReference type="ARBA" id="ARBA00023136"/>
    </source>
</evidence>
<feature type="transmembrane region" description="Helical" evidence="8">
    <location>
        <begin position="353"/>
        <end position="371"/>
    </location>
</feature>
<keyword evidence="6 8" id="KW-1133">Transmembrane helix</keyword>
<keyword evidence="10" id="KW-1185">Reference proteome</keyword>
<dbReference type="GO" id="GO:0005886">
    <property type="term" value="C:plasma membrane"/>
    <property type="evidence" value="ECO:0007669"/>
    <property type="project" value="UniProtKB-SubCell"/>
</dbReference>
<evidence type="ECO:0000256" key="3">
    <source>
        <dbReference type="ARBA" id="ARBA00022676"/>
    </source>
</evidence>
<evidence type="ECO:0000256" key="6">
    <source>
        <dbReference type="ARBA" id="ARBA00022989"/>
    </source>
</evidence>
<feature type="transmembrane region" description="Helical" evidence="8">
    <location>
        <begin position="124"/>
        <end position="142"/>
    </location>
</feature>
<comment type="caution">
    <text evidence="9">The sequence shown here is derived from an EMBL/GenBank/DDBJ whole genome shotgun (WGS) entry which is preliminary data.</text>
</comment>
<dbReference type="InterPro" id="IPR050297">
    <property type="entry name" value="LipidA_mod_glycosyltrf_83"/>
</dbReference>
<dbReference type="GO" id="GO:0016763">
    <property type="term" value="F:pentosyltransferase activity"/>
    <property type="evidence" value="ECO:0007669"/>
    <property type="project" value="TreeGrafter"/>
</dbReference>
<evidence type="ECO:0000313" key="10">
    <source>
        <dbReference type="Proteomes" id="UP000252733"/>
    </source>
</evidence>
<proteinExistence type="predicted"/>
<organism evidence="9 10">
    <name type="scientific">Marinilabilia salmonicolor</name>
    <dbReference type="NCBI Taxonomy" id="989"/>
    <lineage>
        <taxon>Bacteria</taxon>
        <taxon>Pseudomonadati</taxon>
        <taxon>Bacteroidota</taxon>
        <taxon>Bacteroidia</taxon>
        <taxon>Marinilabiliales</taxon>
        <taxon>Marinilabiliaceae</taxon>
        <taxon>Marinilabilia</taxon>
    </lineage>
</organism>
<evidence type="ECO:0000256" key="4">
    <source>
        <dbReference type="ARBA" id="ARBA00022679"/>
    </source>
</evidence>
<dbReference type="GO" id="GO:0009103">
    <property type="term" value="P:lipopolysaccharide biosynthetic process"/>
    <property type="evidence" value="ECO:0007669"/>
    <property type="project" value="UniProtKB-ARBA"/>
</dbReference>
<accession>A0A368VH23</accession>
<protein>
    <recommendedName>
        <fullName evidence="11">Dolichyl-phosphate-mannose-protein mannosyltransferase</fullName>
    </recommendedName>
</protein>
<gene>
    <name evidence="9" type="ORF">DFO77_101266</name>
</gene>
<sequence>MRKKTPQQTNESLPERISLYLRSHQKILLIGAGVIYLLLSFLTFNLRISEGGDDSAYIIRALRLIEEGRFPKFQGPLYPTVLSLLIGITGLNIVALKISSWLFLTISLLLLLKSYSKEVSPITLTATGFILILNHHFLYFGSQTYSEAFFMFLQAGFLFFLFHTIEWQKQHRIKITQAAILAFLLVTLYLTRTVALVATPALIIYFITRKQWRALFFTTLFVTIFLSAYFLILNTFMNIEPTGNDQLTSLLQKHPYDKSQGMETLSGFFIRFWENSKIYLSKHFFILTGFKPAMSLSKPALPAIILYLFFIWGVIRFYKAGRHFLFFTGIYVAFSVGLTFFALQPLWDQVRLIIPFFPLILILIIENIISLVRQKNQKWIQKISLLVIGISIILTGVQTIKQTDFSSVFKNIKGEKLYGYTPDWQNYLQMSEYVARELPEESYVACRKPNMARLYSGGKKFYGIYSFNSDNPDTLLMNLYERKVSHIMVASLRKNPRSNTGQVINTIHRYMSFIAKKYPNSFILRKQIGEEEKAWLFEIDYTRFLENNPELKHSAETK</sequence>
<evidence type="ECO:0000256" key="8">
    <source>
        <dbReference type="SAM" id="Phobius"/>
    </source>
</evidence>
<reference evidence="9 10" key="1">
    <citation type="submission" date="2018-07" db="EMBL/GenBank/DDBJ databases">
        <title>Freshwater and sediment microbial communities from various areas in North America, analyzing microbe dynamics in response to fracking.</title>
        <authorList>
            <person name="Lamendella R."/>
        </authorList>
    </citation>
    <scope>NUCLEOTIDE SEQUENCE [LARGE SCALE GENOMIC DNA]</scope>
    <source>
        <strain evidence="9 10">160A</strain>
    </source>
</reference>
<evidence type="ECO:0000256" key="2">
    <source>
        <dbReference type="ARBA" id="ARBA00022475"/>
    </source>
</evidence>
<keyword evidence="2" id="KW-1003">Cell membrane</keyword>
<dbReference type="EMBL" id="QPIZ01000001">
    <property type="protein sequence ID" value="RCW39495.1"/>
    <property type="molecule type" value="Genomic_DNA"/>
</dbReference>
<feature type="transmembrane region" description="Helical" evidence="8">
    <location>
        <begin position="148"/>
        <end position="167"/>
    </location>
</feature>
<feature type="transmembrane region" description="Helical" evidence="8">
    <location>
        <begin position="383"/>
        <end position="400"/>
    </location>
</feature>
<comment type="subcellular location">
    <subcellularLocation>
        <location evidence="1">Cell membrane</location>
        <topology evidence="1">Multi-pass membrane protein</topology>
    </subcellularLocation>
</comment>
<evidence type="ECO:0000256" key="1">
    <source>
        <dbReference type="ARBA" id="ARBA00004651"/>
    </source>
</evidence>
<feature type="transmembrane region" description="Helical" evidence="8">
    <location>
        <begin position="325"/>
        <end position="347"/>
    </location>
</feature>
<feature type="transmembrane region" description="Helical" evidence="8">
    <location>
        <begin position="81"/>
        <end position="112"/>
    </location>
</feature>
<dbReference type="AlphaFoldDB" id="A0A368VH23"/>
<dbReference type="RefSeq" id="WP_114436174.1">
    <property type="nucleotide sequence ID" value="NZ_QPIZ01000001.1"/>
</dbReference>
<keyword evidence="5 8" id="KW-0812">Transmembrane</keyword>